<dbReference type="GeneTree" id="ENSGT01150000289026"/>
<keyword evidence="4" id="KW-1185">Reference proteome</keyword>
<dbReference type="InParanoid" id="A0A668AZ00"/>
<evidence type="ECO:0000313" key="4">
    <source>
        <dbReference type="Proteomes" id="UP000472263"/>
    </source>
</evidence>
<reference evidence="3" key="1">
    <citation type="submission" date="2019-06" db="EMBL/GenBank/DDBJ databases">
        <authorList>
            <consortium name="Wellcome Sanger Institute Data Sharing"/>
        </authorList>
    </citation>
    <scope>NUCLEOTIDE SEQUENCE [LARGE SCALE GENOMIC DNA]</scope>
</reference>
<accession>A0A668AZ00</accession>
<dbReference type="PROSITE" id="PS50011">
    <property type="entry name" value="PROTEIN_KINASE_DOM"/>
    <property type="match status" value="1"/>
</dbReference>
<dbReference type="Proteomes" id="UP000472263">
    <property type="component" value="Chromosome 17"/>
</dbReference>
<name>A0A668AZ00_9TELE</name>
<reference evidence="3" key="3">
    <citation type="submission" date="2025-09" db="UniProtKB">
        <authorList>
            <consortium name="Ensembl"/>
        </authorList>
    </citation>
    <scope>IDENTIFICATION</scope>
</reference>
<evidence type="ECO:0000313" key="3">
    <source>
        <dbReference type="Ensembl" id="ENSMMDP00005054021.1"/>
    </source>
</evidence>
<protein>
    <recommendedName>
        <fullName evidence="2">Protein kinase domain-containing protein</fullName>
    </recommendedName>
</protein>
<dbReference type="Pfam" id="PF00069">
    <property type="entry name" value="Pkinase"/>
    <property type="match status" value="1"/>
</dbReference>
<dbReference type="InterPro" id="IPR017441">
    <property type="entry name" value="Protein_kinase_ATP_BS"/>
</dbReference>
<dbReference type="GO" id="GO:0004672">
    <property type="term" value="F:protein kinase activity"/>
    <property type="evidence" value="ECO:0007669"/>
    <property type="project" value="InterPro"/>
</dbReference>
<dbReference type="PROSITE" id="PS00107">
    <property type="entry name" value="PROTEIN_KINASE_ATP"/>
    <property type="match status" value="1"/>
</dbReference>
<dbReference type="InterPro" id="IPR011009">
    <property type="entry name" value="Kinase-like_dom_sf"/>
</dbReference>
<organism evidence="3 4">
    <name type="scientific">Myripristis murdjan</name>
    <name type="common">pinecone soldierfish</name>
    <dbReference type="NCBI Taxonomy" id="586833"/>
    <lineage>
        <taxon>Eukaryota</taxon>
        <taxon>Metazoa</taxon>
        <taxon>Chordata</taxon>
        <taxon>Craniata</taxon>
        <taxon>Vertebrata</taxon>
        <taxon>Euteleostomi</taxon>
        <taxon>Actinopterygii</taxon>
        <taxon>Neopterygii</taxon>
        <taxon>Teleostei</taxon>
        <taxon>Neoteleostei</taxon>
        <taxon>Acanthomorphata</taxon>
        <taxon>Holocentriformes</taxon>
        <taxon>Holocentridae</taxon>
        <taxon>Myripristis</taxon>
    </lineage>
</organism>
<feature type="binding site" evidence="1">
    <location>
        <position position="58"/>
    </location>
    <ligand>
        <name>ATP</name>
        <dbReference type="ChEBI" id="CHEBI:30616"/>
    </ligand>
</feature>
<keyword evidence="1" id="KW-0547">Nucleotide-binding</keyword>
<dbReference type="InterPro" id="IPR000719">
    <property type="entry name" value="Prot_kinase_dom"/>
</dbReference>
<dbReference type="AlphaFoldDB" id="A0A668AZ00"/>
<keyword evidence="1" id="KW-0067">ATP-binding</keyword>
<evidence type="ECO:0000256" key="1">
    <source>
        <dbReference type="PROSITE-ProRule" id="PRU10141"/>
    </source>
</evidence>
<proteinExistence type="predicted"/>
<feature type="domain" description="Protein kinase" evidence="2">
    <location>
        <begin position="29"/>
        <end position="88"/>
    </location>
</feature>
<dbReference type="SUPFAM" id="SSF56112">
    <property type="entry name" value="Protein kinase-like (PK-like)"/>
    <property type="match status" value="1"/>
</dbReference>
<sequence length="88" mass="10039">MARNLSFSVPGQDFQIQRGDRLSSGSSDYMVLDFLGEGSFGKVTRCVELDTYKMVAIKIMKKRQQAMRDAQLEVRKQIRVLKGKKCYG</sequence>
<evidence type="ECO:0000259" key="2">
    <source>
        <dbReference type="PROSITE" id="PS50011"/>
    </source>
</evidence>
<reference evidence="3" key="2">
    <citation type="submission" date="2025-08" db="UniProtKB">
        <authorList>
            <consortium name="Ensembl"/>
        </authorList>
    </citation>
    <scope>IDENTIFICATION</scope>
</reference>
<dbReference type="Ensembl" id="ENSMMDT00005055067.1">
    <property type="protein sequence ID" value="ENSMMDP00005054021.1"/>
    <property type="gene ID" value="ENSMMDG00005024256.1"/>
</dbReference>
<dbReference type="GO" id="GO:0005524">
    <property type="term" value="F:ATP binding"/>
    <property type="evidence" value="ECO:0007669"/>
    <property type="project" value="UniProtKB-UniRule"/>
</dbReference>
<dbReference type="Gene3D" id="3.30.200.20">
    <property type="entry name" value="Phosphorylase Kinase, domain 1"/>
    <property type="match status" value="1"/>
</dbReference>